<dbReference type="Pfam" id="PF00078">
    <property type="entry name" value="RVT_1"/>
    <property type="match status" value="1"/>
</dbReference>
<feature type="domain" description="Reverse transcriptase" evidence="1">
    <location>
        <begin position="1"/>
        <end position="191"/>
    </location>
</feature>
<evidence type="ECO:0000259" key="1">
    <source>
        <dbReference type="PROSITE" id="PS50878"/>
    </source>
</evidence>
<sequence>MEKVIYDSYSSTATSTSLPTILGKTDTSSLQSPSRKCHHVDEEWSGRKLDEGQPCEQTGFRRGFSTVDQTDTVTRLIKVSQEYKTPLCLTFIDLKKAFDTVEIEAAVEVLGNQGVPTQYVRMLRELTKNFRTMISPFFKRLIINVKRGILQGNTISPKLSSAALENVMRHVKGESVGVKVDDRYLYHLRFR</sequence>
<accession>A0A7I4Z5D4</accession>
<reference evidence="3" key="1">
    <citation type="submission" date="2020-12" db="UniProtKB">
        <authorList>
            <consortium name="WormBaseParasite"/>
        </authorList>
    </citation>
    <scope>IDENTIFICATION</scope>
    <source>
        <strain evidence="3">MHco3</strain>
    </source>
</reference>
<dbReference type="PANTHER" id="PTHR47027:SF20">
    <property type="entry name" value="REVERSE TRANSCRIPTASE-LIKE PROTEIN WITH RNA-DIRECTED DNA POLYMERASE DOMAIN"/>
    <property type="match status" value="1"/>
</dbReference>
<dbReference type="AlphaFoldDB" id="A0A7I4Z5D4"/>
<name>A0A7I4Z5D4_HAECO</name>
<keyword evidence="2" id="KW-1185">Reference proteome</keyword>
<dbReference type="WBParaSite" id="HCON_00187540-00001">
    <property type="protein sequence ID" value="HCON_00187540-00001"/>
    <property type="gene ID" value="HCON_00187540"/>
</dbReference>
<dbReference type="OrthoDB" id="410104at2759"/>
<dbReference type="PANTHER" id="PTHR47027">
    <property type="entry name" value="REVERSE TRANSCRIPTASE DOMAIN-CONTAINING PROTEIN"/>
    <property type="match status" value="1"/>
</dbReference>
<protein>
    <submittedName>
        <fullName evidence="3">Reverse transcriptase domain-containing protein</fullName>
    </submittedName>
</protein>
<dbReference type="PROSITE" id="PS50878">
    <property type="entry name" value="RT_POL"/>
    <property type="match status" value="1"/>
</dbReference>
<dbReference type="InterPro" id="IPR000477">
    <property type="entry name" value="RT_dom"/>
</dbReference>
<dbReference type="Proteomes" id="UP000025227">
    <property type="component" value="Unplaced"/>
</dbReference>
<organism evidence="2 3">
    <name type="scientific">Haemonchus contortus</name>
    <name type="common">Barber pole worm</name>
    <dbReference type="NCBI Taxonomy" id="6289"/>
    <lineage>
        <taxon>Eukaryota</taxon>
        <taxon>Metazoa</taxon>
        <taxon>Ecdysozoa</taxon>
        <taxon>Nematoda</taxon>
        <taxon>Chromadorea</taxon>
        <taxon>Rhabditida</taxon>
        <taxon>Rhabditina</taxon>
        <taxon>Rhabditomorpha</taxon>
        <taxon>Strongyloidea</taxon>
        <taxon>Trichostrongylidae</taxon>
        <taxon>Haemonchus</taxon>
    </lineage>
</organism>
<proteinExistence type="predicted"/>
<evidence type="ECO:0000313" key="3">
    <source>
        <dbReference type="WBParaSite" id="HCON_00187540-00001"/>
    </source>
</evidence>
<dbReference type="OMA" id="YSVEHFA"/>
<evidence type="ECO:0000313" key="2">
    <source>
        <dbReference type="Proteomes" id="UP000025227"/>
    </source>
</evidence>